<dbReference type="InterPro" id="IPR050524">
    <property type="entry name" value="APC_YAT"/>
</dbReference>
<name>A0A7X2MEF8_9LACO</name>
<keyword evidence="2" id="KW-0813">Transport</keyword>
<feature type="transmembrane region" description="Helical" evidence="7">
    <location>
        <begin position="158"/>
        <end position="185"/>
    </location>
</feature>
<evidence type="ECO:0000256" key="6">
    <source>
        <dbReference type="ARBA" id="ARBA00023136"/>
    </source>
</evidence>
<feature type="transmembrane region" description="Helical" evidence="7">
    <location>
        <begin position="296"/>
        <end position="318"/>
    </location>
</feature>
<evidence type="ECO:0000256" key="2">
    <source>
        <dbReference type="ARBA" id="ARBA00022448"/>
    </source>
</evidence>
<feature type="transmembrane region" description="Helical" evidence="7">
    <location>
        <begin position="128"/>
        <end position="146"/>
    </location>
</feature>
<reference evidence="9 10" key="1">
    <citation type="submission" date="2019-11" db="EMBL/GenBank/DDBJ databases">
        <title>Draft Genome Sequence of Plant Growth-Promoting Rhizosphere-Associated Bacteria.</title>
        <authorList>
            <person name="Vasilyev I.Y."/>
            <person name="Radchenko V."/>
            <person name="Ilnitskaya E.V."/>
        </authorList>
    </citation>
    <scope>NUCLEOTIDE SEQUENCE [LARGE SCALE GENOMIC DNA]</scope>
    <source>
        <strain evidence="9 10">VRA_01-1sq_f</strain>
    </source>
</reference>
<gene>
    <name evidence="9" type="ORF">GKC33_04625</name>
</gene>
<comment type="caution">
    <text evidence="9">The sequence shown here is derived from an EMBL/GenBank/DDBJ whole genome shotgun (WGS) entry which is preliminary data.</text>
</comment>
<comment type="subcellular location">
    <subcellularLocation>
        <location evidence="1">Membrane</location>
        <topology evidence="1">Multi-pass membrane protein</topology>
    </subcellularLocation>
</comment>
<dbReference type="Proteomes" id="UP000467635">
    <property type="component" value="Unassembled WGS sequence"/>
</dbReference>
<dbReference type="PIRSF" id="PIRSF006060">
    <property type="entry name" value="AA_transporter"/>
    <property type="match status" value="1"/>
</dbReference>
<evidence type="ECO:0000256" key="1">
    <source>
        <dbReference type="ARBA" id="ARBA00004141"/>
    </source>
</evidence>
<evidence type="ECO:0000256" key="3">
    <source>
        <dbReference type="ARBA" id="ARBA00022692"/>
    </source>
</evidence>
<evidence type="ECO:0000313" key="10">
    <source>
        <dbReference type="Proteomes" id="UP000467635"/>
    </source>
</evidence>
<evidence type="ECO:0000259" key="8">
    <source>
        <dbReference type="Pfam" id="PF00324"/>
    </source>
</evidence>
<dbReference type="AlphaFoldDB" id="A0A7X2MEF8"/>
<feature type="transmembrane region" description="Helical" evidence="7">
    <location>
        <begin position="243"/>
        <end position="264"/>
    </location>
</feature>
<dbReference type="PANTHER" id="PTHR43341">
    <property type="entry name" value="AMINO ACID PERMEASE"/>
    <property type="match status" value="1"/>
</dbReference>
<dbReference type="PANTHER" id="PTHR43341:SF1">
    <property type="entry name" value="GENERAL AMINO-ACID PERMEASE GAP1"/>
    <property type="match status" value="1"/>
</dbReference>
<evidence type="ECO:0000256" key="4">
    <source>
        <dbReference type="ARBA" id="ARBA00022970"/>
    </source>
</evidence>
<feature type="transmembrane region" description="Helical" evidence="7">
    <location>
        <begin position="197"/>
        <end position="218"/>
    </location>
</feature>
<proteinExistence type="predicted"/>
<keyword evidence="4" id="KW-0029">Amino-acid transport</keyword>
<evidence type="ECO:0000313" key="9">
    <source>
        <dbReference type="EMBL" id="MSE08025.1"/>
    </source>
</evidence>
<dbReference type="InterPro" id="IPR004841">
    <property type="entry name" value="AA-permease/SLC12A_dom"/>
</dbReference>
<feature type="transmembrane region" description="Helical" evidence="7">
    <location>
        <begin position="324"/>
        <end position="347"/>
    </location>
</feature>
<sequence length="439" mass="48116">MSENSNQGEMKRSLKTRHVSMIALGGSIGTGLFVASGSAISTAGPGGALVAYIAIGLMVYFLMTSLGEMATYLPVTGSFATYAGRFVDPALGFAMGWNYWFNWAITVAVDVSTSAIVLRYWFPNIPSWVFSLIVLLVIFAINALSVKSFGETEYWLALIKVITVIIFLIVGLLTIIGIIGGHATYLEKSIPKAIKQVFWRILLFYILAIFVIACLIPYTSPNLLGSEATDIAISPFTLVFKRAGLASAAAVMNAVILTSVISAANSGMYASTRMLFSLSLTKDAPRVFSLVNNRGIPMPALLGTTFVALLTFLSSIFGDKIYTFLVSASGLTGFIAWVGIAISHYRFRRAFKKQGHELSELRYHAKWFPFGPLLALVLCILVIVGQDLKSFANLDWQAISVTYMSVPLFLILYCYYKIKYKTKVIPLDEVDLTPHKVEK</sequence>
<dbReference type="GO" id="GO:0016020">
    <property type="term" value="C:membrane"/>
    <property type="evidence" value="ECO:0007669"/>
    <property type="project" value="UniProtKB-SubCell"/>
</dbReference>
<feature type="transmembrane region" description="Helical" evidence="7">
    <location>
        <begin position="21"/>
        <end position="40"/>
    </location>
</feature>
<keyword evidence="3 7" id="KW-0812">Transmembrane</keyword>
<evidence type="ECO:0000256" key="5">
    <source>
        <dbReference type="ARBA" id="ARBA00022989"/>
    </source>
</evidence>
<dbReference type="EMBL" id="WKKX01000144">
    <property type="protein sequence ID" value="MSE08025.1"/>
    <property type="molecule type" value="Genomic_DNA"/>
</dbReference>
<keyword evidence="6 7" id="KW-0472">Membrane</keyword>
<feature type="transmembrane region" description="Helical" evidence="7">
    <location>
        <begin position="46"/>
        <end position="63"/>
    </location>
</feature>
<feature type="transmembrane region" description="Helical" evidence="7">
    <location>
        <begin position="396"/>
        <end position="416"/>
    </location>
</feature>
<dbReference type="Gene3D" id="1.20.1740.10">
    <property type="entry name" value="Amino acid/polyamine transporter I"/>
    <property type="match status" value="1"/>
</dbReference>
<feature type="transmembrane region" description="Helical" evidence="7">
    <location>
        <begin position="99"/>
        <end position="121"/>
    </location>
</feature>
<accession>A0A7X2MEF8</accession>
<protein>
    <submittedName>
        <fullName evidence="9">Amino acid permease</fullName>
    </submittedName>
</protein>
<feature type="transmembrane region" description="Helical" evidence="7">
    <location>
        <begin position="367"/>
        <end position="384"/>
    </location>
</feature>
<dbReference type="PROSITE" id="PS00218">
    <property type="entry name" value="AMINO_ACID_PERMEASE_1"/>
    <property type="match status" value="1"/>
</dbReference>
<keyword evidence="5 7" id="KW-1133">Transmembrane helix</keyword>
<organism evidence="9 10">
    <name type="scientific">Ligilactobacillus salivarius</name>
    <dbReference type="NCBI Taxonomy" id="1624"/>
    <lineage>
        <taxon>Bacteria</taxon>
        <taxon>Bacillati</taxon>
        <taxon>Bacillota</taxon>
        <taxon>Bacilli</taxon>
        <taxon>Lactobacillales</taxon>
        <taxon>Lactobacillaceae</taxon>
        <taxon>Ligilactobacillus</taxon>
    </lineage>
</organism>
<evidence type="ECO:0000256" key="7">
    <source>
        <dbReference type="SAM" id="Phobius"/>
    </source>
</evidence>
<feature type="domain" description="Amino acid permease/ SLC12A" evidence="8">
    <location>
        <begin position="175"/>
        <end position="423"/>
    </location>
</feature>
<dbReference type="Pfam" id="PF00324">
    <property type="entry name" value="AA_permease"/>
    <property type="match status" value="1"/>
</dbReference>
<dbReference type="GO" id="GO:0015171">
    <property type="term" value="F:amino acid transmembrane transporter activity"/>
    <property type="evidence" value="ECO:0007669"/>
    <property type="project" value="TreeGrafter"/>
</dbReference>
<dbReference type="InterPro" id="IPR004840">
    <property type="entry name" value="Amino_acid_permease_CS"/>
</dbReference>